<evidence type="ECO:0000313" key="2">
    <source>
        <dbReference type="EMBL" id="BDR60441.1"/>
    </source>
</evidence>
<gene>
    <name evidence="2" type="ORF">KIM322_07020</name>
</gene>
<evidence type="ECO:0000313" key="3">
    <source>
        <dbReference type="Proteomes" id="UP001321741"/>
    </source>
</evidence>
<sequence>MGLTFKKQDDLEKLFDKFATVPDDKKKKRNSKNPDQNKAENKDK</sequence>
<proteinExistence type="predicted"/>
<organism evidence="2 3">
    <name type="scientific">Lactobacillus xylocopicola</name>
    <dbReference type="NCBI Taxonomy" id="2976676"/>
    <lineage>
        <taxon>Bacteria</taxon>
        <taxon>Bacillati</taxon>
        <taxon>Bacillota</taxon>
        <taxon>Bacilli</taxon>
        <taxon>Lactobacillales</taxon>
        <taxon>Lactobacillaceae</taxon>
        <taxon>Lactobacillus</taxon>
    </lineage>
</organism>
<dbReference type="EMBL" id="AP026803">
    <property type="protein sequence ID" value="BDR60441.1"/>
    <property type="molecule type" value="Genomic_DNA"/>
</dbReference>
<dbReference type="InterPro" id="IPR047909">
    <property type="entry name" value="SPJ_0845-like_N"/>
</dbReference>
<evidence type="ECO:0008006" key="4">
    <source>
        <dbReference type="Google" id="ProtNLM"/>
    </source>
</evidence>
<feature type="region of interest" description="Disordered" evidence="1">
    <location>
        <begin position="21"/>
        <end position="44"/>
    </location>
</feature>
<accession>A0ABN6SMW2</accession>
<dbReference type="RefSeq" id="WP_317638142.1">
    <property type="nucleotide sequence ID" value="NZ_AP026803.1"/>
</dbReference>
<dbReference type="Proteomes" id="UP001321741">
    <property type="component" value="Chromosome"/>
</dbReference>
<reference evidence="2 3" key="1">
    <citation type="journal article" date="2023" name="Microbiol. Spectr.">
        <title>Symbiosis of Carpenter Bees with Uncharacterized Lactic Acid Bacteria Showing NAD Auxotrophy.</title>
        <authorList>
            <person name="Kawasaki S."/>
            <person name="Ozawa K."/>
            <person name="Mori T."/>
            <person name="Yamamoto A."/>
            <person name="Ito M."/>
            <person name="Ohkuma M."/>
            <person name="Sakamoto M."/>
            <person name="Matsutani M."/>
        </authorList>
    </citation>
    <scope>NUCLEOTIDE SEQUENCE [LARGE SCALE GENOMIC DNA]</scope>
    <source>
        <strain evidence="2 3">Kim32-2</strain>
    </source>
</reference>
<feature type="compositionally biased region" description="Basic and acidic residues" evidence="1">
    <location>
        <begin position="35"/>
        <end position="44"/>
    </location>
</feature>
<dbReference type="NCBIfam" id="NF040897">
    <property type="entry name" value="SPJ_0845_Nterm"/>
    <property type="match status" value="1"/>
</dbReference>
<evidence type="ECO:0000256" key="1">
    <source>
        <dbReference type="SAM" id="MobiDB-lite"/>
    </source>
</evidence>
<protein>
    <recommendedName>
        <fullName evidence="4">ABC transporter ATP-binding protein</fullName>
    </recommendedName>
</protein>
<name>A0ABN6SMW2_9LACO</name>
<keyword evidence="3" id="KW-1185">Reference proteome</keyword>